<reference evidence="1 2" key="1">
    <citation type="submission" date="2016-10" db="EMBL/GenBank/DDBJ databases">
        <authorList>
            <person name="de Groot N.N."/>
        </authorList>
    </citation>
    <scope>NUCLEOTIDE SEQUENCE [LARGE SCALE GENOMIC DNA]</scope>
    <source>
        <strain evidence="1 2">DSM 23142</strain>
    </source>
</reference>
<dbReference type="STRING" id="370764.SAMN04489810_1879"/>
<name>A0A1G7YX25_9MICO</name>
<proteinExistence type="predicted"/>
<keyword evidence="2" id="KW-1185">Reference proteome</keyword>
<evidence type="ECO:0000313" key="1">
    <source>
        <dbReference type="EMBL" id="SDH00994.1"/>
    </source>
</evidence>
<evidence type="ECO:0000313" key="2">
    <source>
        <dbReference type="Proteomes" id="UP000199009"/>
    </source>
</evidence>
<dbReference type="EMBL" id="LT629692">
    <property type="protein sequence ID" value="SDH00994.1"/>
    <property type="molecule type" value="Genomic_DNA"/>
</dbReference>
<dbReference type="SUPFAM" id="SSF53474">
    <property type="entry name" value="alpha/beta-Hydrolases"/>
    <property type="match status" value="1"/>
</dbReference>
<sequence length="236" mass="23758">MIVMNNAAPAPADVAGIPAPGLWEPPAPVRVRGTVAVVAGAAETPRVYERFGRRISADGYVVGVFEAADAAHATAWLSEQEVAPRVLIGSDAGSLAVLAALAAAATADGAVVAGTPLQGESAAEPAARTACPVHLGVLGEGSARSSRDVAIAPATAAQLASIEVPVLAVHGTADSVSPFADAVRYLGALPHLQIVETVGGLHDALNDTSHRSVAARIVLWLEDLRAGAVITREVAA</sequence>
<protein>
    <recommendedName>
        <fullName evidence="3">Lysophospholipase, alpha-beta hydrolase superfamily</fullName>
    </recommendedName>
</protein>
<dbReference type="InterPro" id="IPR029058">
    <property type="entry name" value="AB_hydrolase_fold"/>
</dbReference>
<gene>
    <name evidence="1" type="ORF">SAMN04489810_1879</name>
</gene>
<evidence type="ECO:0008006" key="3">
    <source>
        <dbReference type="Google" id="ProtNLM"/>
    </source>
</evidence>
<dbReference type="AlphaFoldDB" id="A0A1G7YX25"/>
<dbReference type="Gene3D" id="3.40.50.1820">
    <property type="entry name" value="alpha/beta hydrolase"/>
    <property type="match status" value="1"/>
</dbReference>
<accession>A0A1G7YX25</accession>
<organism evidence="1 2">
    <name type="scientific">Microbacterium pygmaeum</name>
    <dbReference type="NCBI Taxonomy" id="370764"/>
    <lineage>
        <taxon>Bacteria</taxon>
        <taxon>Bacillati</taxon>
        <taxon>Actinomycetota</taxon>
        <taxon>Actinomycetes</taxon>
        <taxon>Micrococcales</taxon>
        <taxon>Microbacteriaceae</taxon>
        <taxon>Microbacterium</taxon>
    </lineage>
</organism>
<dbReference type="Proteomes" id="UP000199009">
    <property type="component" value="Chromosome I"/>
</dbReference>